<proteinExistence type="predicted"/>
<organism evidence="7 8">
    <name type="scientific">Dysgonomonas hofstadii</name>
    <dbReference type="NCBI Taxonomy" id="637886"/>
    <lineage>
        <taxon>Bacteria</taxon>
        <taxon>Pseudomonadati</taxon>
        <taxon>Bacteroidota</taxon>
        <taxon>Bacteroidia</taxon>
        <taxon>Bacteroidales</taxon>
        <taxon>Dysgonomonadaceae</taxon>
        <taxon>Dysgonomonas</taxon>
    </lineage>
</organism>
<name>A0A840CPY7_9BACT</name>
<feature type="chain" id="PRO_5032935457" evidence="5">
    <location>
        <begin position="21"/>
        <end position="472"/>
    </location>
</feature>
<keyword evidence="4" id="KW-0676">Redox-active center</keyword>
<dbReference type="SUPFAM" id="SSF52833">
    <property type="entry name" value="Thioredoxin-like"/>
    <property type="match status" value="1"/>
</dbReference>
<comment type="subcellular location">
    <subcellularLocation>
        <location evidence="1">Cell envelope</location>
    </subcellularLocation>
</comment>
<feature type="signal peptide" evidence="5">
    <location>
        <begin position="1"/>
        <end position="20"/>
    </location>
</feature>
<keyword evidence="3" id="KW-1015">Disulfide bond</keyword>
<keyword evidence="7" id="KW-0413">Isomerase</keyword>
<evidence type="ECO:0000256" key="3">
    <source>
        <dbReference type="ARBA" id="ARBA00023157"/>
    </source>
</evidence>
<dbReference type="Gene3D" id="3.40.30.10">
    <property type="entry name" value="Glutaredoxin"/>
    <property type="match status" value="1"/>
</dbReference>
<keyword evidence="8" id="KW-1185">Reference proteome</keyword>
<evidence type="ECO:0000256" key="5">
    <source>
        <dbReference type="SAM" id="SignalP"/>
    </source>
</evidence>
<reference evidence="7 8" key="1">
    <citation type="submission" date="2020-08" db="EMBL/GenBank/DDBJ databases">
        <title>Genomic Encyclopedia of Type Strains, Phase IV (KMG-IV): sequencing the most valuable type-strain genomes for metagenomic binning, comparative biology and taxonomic classification.</title>
        <authorList>
            <person name="Goeker M."/>
        </authorList>
    </citation>
    <scope>NUCLEOTIDE SEQUENCE [LARGE SCALE GENOMIC DNA]</scope>
    <source>
        <strain evidence="7 8">DSM 104969</strain>
    </source>
</reference>
<evidence type="ECO:0000256" key="2">
    <source>
        <dbReference type="ARBA" id="ARBA00022748"/>
    </source>
</evidence>
<dbReference type="InterPro" id="IPR036249">
    <property type="entry name" value="Thioredoxin-like_sf"/>
</dbReference>
<dbReference type="GO" id="GO:0016853">
    <property type="term" value="F:isomerase activity"/>
    <property type="evidence" value="ECO:0007669"/>
    <property type="project" value="UniProtKB-KW"/>
</dbReference>
<evidence type="ECO:0000256" key="4">
    <source>
        <dbReference type="ARBA" id="ARBA00023284"/>
    </source>
</evidence>
<accession>A0A840CPY7</accession>
<dbReference type="EMBL" id="JACIEP010000009">
    <property type="protein sequence ID" value="MBB4036749.1"/>
    <property type="molecule type" value="Genomic_DNA"/>
</dbReference>
<feature type="domain" description="Thioredoxin" evidence="6">
    <location>
        <begin position="327"/>
        <end position="471"/>
    </location>
</feature>
<keyword evidence="2" id="KW-0201">Cytochrome c-type biogenesis</keyword>
<dbReference type="GO" id="GO:0016491">
    <property type="term" value="F:oxidoreductase activity"/>
    <property type="evidence" value="ECO:0007669"/>
    <property type="project" value="InterPro"/>
</dbReference>
<dbReference type="Proteomes" id="UP000555103">
    <property type="component" value="Unassembled WGS sequence"/>
</dbReference>
<dbReference type="InterPro" id="IPR013740">
    <property type="entry name" value="Redoxin"/>
</dbReference>
<dbReference type="InterPro" id="IPR050553">
    <property type="entry name" value="Thioredoxin_ResA/DsbE_sf"/>
</dbReference>
<dbReference type="GO" id="GO:0017004">
    <property type="term" value="P:cytochrome complex assembly"/>
    <property type="evidence" value="ECO:0007669"/>
    <property type="project" value="UniProtKB-KW"/>
</dbReference>
<dbReference type="Pfam" id="PF08534">
    <property type="entry name" value="Redoxin"/>
    <property type="match status" value="1"/>
</dbReference>
<evidence type="ECO:0000313" key="7">
    <source>
        <dbReference type="EMBL" id="MBB4036749.1"/>
    </source>
</evidence>
<evidence type="ECO:0000313" key="8">
    <source>
        <dbReference type="Proteomes" id="UP000555103"/>
    </source>
</evidence>
<dbReference type="PANTHER" id="PTHR42852:SF6">
    <property type="entry name" value="THIOL:DISULFIDE INTERCHANGE PROTEIN DSBE"/>
    <property type="match status" value="1"/>
</dbReference>
<gene>
    <name evidence="7" type="ORF">GGR21_002662</name>
</gene>
<evidence type="ECO:0000256" key="1">
    <source>
        <dbReference type="ARBA" id="ARBA00004196"/>
    </source>
</evidence>
<dbReference type="CDD" id="cd02966">
    <property type="entry name" value="TlpA_like_family"/>
    <property type="match status" value="1"/>
</dbReference>
<keyword evidence="5" id="KW-0732">Signal</keyword>
<dbReference type="PANTHER" id="PTHR42852">
    <property type="entry name" value="THIOL:DISULFIDE INTERCHANGE PROTEIN DSBE"/>
    <property type="match status" value="1"/>
</dbReference>
<comment type="caution">
    <text evidence="7">The sequence shown here is derived from an EMBL/GenBank/DDBJ whole genome shotgun (WGS) entry which is preliminary data.</text>
</comment>
<dbReference type="InterPro" id="IPR013766">
    <property type="entry name" value="Thioredoxin_domain"/>
</dbReference>
<evidence type="ECO:0000259" key="6">
    <source>
        <dbReference type="PROSITE" id="PS51352"/>
    </source>
</evidence>
<protein>
    <submittedName>
        <fullName evidence="7">Thiol-disulfide isomerase/thioredoxin</fullName>
    </submittedName>
</protein>
<dbReference type="RefSeq" id="WP_183307646.1">
    <property type="nucleotide sequence ID" value="NZ_JACIEP010000009.1"/>
</dbReference>
<dbReference type="PROSITE" id="PS51352">
    <property type="entry name" value="THIOREDOXIN_2"/>
    <property type="match status" value="1"/>
</dbReference>
<dbReference type="AlphaFoldDB" id="A0A840CPY7"/>
<sequence length="472" mass="53850">MKKIIIALLLLSLCSSSLFAQGASIINGEWDRQNPGEIKLFKINRGELNQIASTKVTEDKRFTFAFLPEKEGYYVIGLAASGPRNRYAFYFKPGDQLNVKMTADYSYELVGNTNTPENEEIARWQKFKFPIEEKSVYYLATKNRSTYVDFFPLFEEKLEALKEYPVTKTGNAVFNDSFEKYKKCDILFLAMNFIMTPRTAHPQGEDYPDYYRNINATDFSKDNFLMDYPEGINLLSNTYMASVRLNESLSNEDKTARMSDPAAFLFGGPDDNQILNPELKGELTLKYARANKSAVGFSDYKKKYEKYLVTESQKKRWNAFEASLNKNAVGTDAIDFKFPDINGKEIALSDFKGKVVYIDVWATWCGPCKKEFPHLKELEAGYHGNNDIVFMGVNIDISKDIQKWKNFLDKEQLPGIQIFAGDNANKELMSLYSIKSIPRFILVGKDGKLLFADAPRPSSAEIKKILDDAIKK</sequence>
<dbReference type="GO" id="GO:0030313">
    <property type="term" value="C:cell envelope"/>
    <property type="evidence" value="ECO:0007669"/>
    <property type="project" value="UniProtKB-SubCell"/>
</dbReference>